<dbReference type="OMA" id="TSNYHEE"/>
<evidence type="ECO:0000256" key="1">
    <source>
        <dbReference type="SAM" id="MobiDB-lite"/>
    </source>
</evidence>
<reference evidence="3 4" key="1">
    <citation type="journal article" date="2014" name="Curr. Biol.">
        <title>The genome of the clonal raider ant Cerapachys biroi.</title>
        <authorList>
            <person name="Oxley P.R."/>
            <person name="Ji L."/>
            <person name="Fetter-Pruneda I."/>
            <person name="McKenzie S.K."/>
            <person name="Li C."/>
            <person name="Hu H."/>
            <person name="Zhang G."/>
            <person name="Kronauer D.J."/>
        </authorList>
    </citation>
    <scope>NUCLEOTIDE SEQUENCE [LARGE SCALE GENOMIC DNA]</scope>
</reference>
<sequence length="215" mass="24072">MLQMQALEINLLVLTLLKLNQSIEYRHSEVQPVRSSHSNMQTLRPQVSPGRTPSPMEYSTYNPSVMQQQYQPNIQPIMQQPNLPAAADVQAFSYMPDQPQLQLQQTEPNLMLNRITSENRGPDLQPINNIGITGGACLLDMDNQQFNFDWNSADLADFGANLSANLSTGLSISDSIQPETNNAEEDNSMTERTTWIHQELTALNKILKSNAENDG</sequence>
<evidence type="ECO:0000256" key="2">
    <source>
        <dbReference type="SAM" id="SignalP"/>
    </source>
</evidence>
<name>A0A026W7X7_OOCBI</name>
<feature type="region of interest" description="Disordered" evidence="1">
    <location>
        <begin position="30"/>
        <end position="54"/>
    </location>
</feature>
<dbReference type="OrthoDB" id="6744902at2759"/>
<feature type="chain" id="PRO_5001541238" evidence="2">
    <location>
        <begin position="23"/>
        <end position="215"/>
    </location>
</feature>
<keyword evidence="4" id="KW-1185">Reference proteome</keyword>
<feature type="signal peptide" evidence="2">
    <location>
        <begin position="1"/>
        <end position="22"/>
    </location>
</feature>
<evidence type="ECO:0000313" key="4">
    <source>
        <dbReference type="Proteomes" id="UP000053097"/>
    </source>
</evidence>
<dbReference type="EMBL" id="KK107419">
    <property type="protein sequence ID" value="EZA51109.1"/>
    <property type="molecule type" value="Genomic_DNA"/>
</dbReference>
<accession>A0A026W7X7</accession>
<gene>
    <name evidence="3" type="ORF">X777_10397</name>
</gene>
<proteinExistence type="predicted"/>
<organism evidence="3 4">
    <name type="scientific">Ooceraea biroi</name>
    <name type="common">Clonal raider ant</name>
    <name type="synonym">Cerapachys biroi</name>
    <dbReference type="NCBI Taxonomy" id="2015173"/>
    <lineage>
        <taxon>Eukaryota</taxon>
        <taxon>Metazoa</taxon>
        <taxon>Ecdysozoa</taxon>
        <taxon>Arthropoda</taxon>
        <taxon>Hexapoda</taxon>
        <taxon>Insecta</taxon>
        <taxon>Pterygota</taxon>
        <taxon>Neoptera</taxon>
        <taxon>Endopterygota</taxon>
        <taxon>Hymenoptera</taxon>
        <taxon>Apocrita</taxon>
        <taxon>Aculeata</taxon>
        <taxon>Formicoidea</taxon>
        <taxon>Formicidae</taxon>
        <taxon>Dorylinae</taxon>
        <taxon>Ooceraea</taxon>
    </lineage>
</organism>
<dbReference type="Proteomes" id="UP000053097">
    <property type="component" value="Unassembled WGS sequence"/>
</dbReference>
<keyword evidence="2" id="KW-0732">Signal</keyword>
<dbReference type="AlphaFoldDB" id="A0A026W7X7"/>
<feature type="compositionally biased region" description="Polar residues" evidence="1">
    <location>
        <begin position="33"/>
        <end position="54"/>
    </location>
</feature>
<evidence type="ECO:0000313" key="3">
    <source>
        <dbReference type="EMBL" id="EZA51109.1"/>
    </source>
</evidence>
<protein>
    <submittedName>
        <fullName evidence="3">Uncharacterized protein</fullName>
    </submittedName>
</protein>